<comment type="caution">
    <text evidence="2">The sequence shown here is derived from an EMBL/GenBank/DDBJ whole genome shotgun (WGS) entry which is preliminary data.</text>
</comment>
<keyword evidence="3" id="KW-1185">Reference proteome</keyword>
<keyword evidence="1" id="KW-0812">Transmembrane</keyword>
<evidence type="ECO:0000256" key="1">
    <source>
        <dbReference type="SAM" id="Phobius"/>
    </source>
</evidence>
<organism evidence="2 3">
    <name type="scientific">Cylindrotheca closterium</name>
    <dbReference type="NCBI Taxonomy" id="2856"/>
    <lineage>
        <taxon>Eukaryota</taxon>
        <taxon>Sar</taxon>
        <taxon>Stramenopiles</taxon>
        <taxon>Ochrophyta</taxon>
        <taxon>Bacillariophyta</taxon>
        <taxon>Bacillariophyceae</taxon>
        <taxon>Bacillariophycidae</taxon>
        <taxon>Bacillariales</taxon>
        <taxon>Bacillariaceae</taxon>
        <taxon>Cylindrotheca</taxon>
    </lineage>
</organism>
<dbReference type="AlphaFoldDB" id="A0AAD2G0B9"/>
<dbReference type="Proteomes" id="UP001295423">
    <property type="component" value="Unassembled WGS sequence"/>
</dbReference>
<name>A0AAD2G0B9_9STRA</name>
<reference evidence="2" key="1">
    <citation type="submission" date="2023-08" db="EMBL/GenBank/DDBJ databases">
        <authorList>
            <person name="Audoor S."/>
            <person name="Bilcke G."/>
        </authorList>
    </citation>
    <scope>NUCLEOTIDE SEQUENCE</scope>
</reference>
<sequence length="94" mass="10604">MHIYEDGKEVEEVPIYELTTHADIVKKMEEKGFQLKSSQELLKDRLLKSDLANLEASSLAGKSTLYMVAGTIGIVILFLVVRGKTKARKLRLVR</sequence>
<gene>
    <name evidence="2" type="ORF">CYCCA115_LOCUS17534</name>
</gene>
<keyword evidence="1" id="KW-0472">Membrane</keyword>
<accession>A0AAD2G0B9</accession>
<protein>
    <submittedName>
        <fullName evidence="2">Uncharacterized protein</fullName>
    </submittedName>
</protein>
<feature type="transmembrane region" description="Helical" evidence="1">
    <location>
        <begin position="63"/>
        <end position="81"/>
    </location>
</feature>
<keyword evidence="1" id="KW-1133">Transmembrane helix</keyword>
<evidence type="ECO:0000313" key="3">
    <source>
        <dbReference type="Proteomes" id="UP001295423"/>
    </source>
</evidence>
<dbReference type="EMBL" id="CAKOGP040001980">
    <property type="protein sequence ID" value="CAJ1959110.1"/>
    <property type="molecule type" value="Genomic_DNA"/>
</dbReference>
<evidence type="ECO:0000313" key="2">
    <source>
        <dbReference type="EMBL" id="CAJ1959110.1"/>
    </source>
</evidence>
<proteinExistence type="predicted"/>